<dbReference type="PROSITE" id="PS50835">
    <property type="entry name" value="IG_LIKE"/>
    <property type="match status" value="2"/>
</dbReference>
<accession>A0ABD3VJN9</accession>
<dbReference type="PANTHER" id="PTHR44337:SF8">
    <property type="entry name" value="IMMUNOGLOBULIN SUBTYPE DOMAIN-CONTAINING PROTEIN"/>
    <property type="match status" value="1"/>
</dbReference>
<evidence type="ECO:0000256" key="4">
    <source>
        <dbReference type="ARBA" id="ARBA00023319"/>
    </source>
</evidence>
<dbReference type="InterPro" id="IPR036179">
    <property type="entry name" value="Ig-like_dom_sf"/>
</dbReference>
<dbReference type="InterPro" id="IPR007110">
    <property type="entry name" value="Ig-like_dom"/>
</dbReference>
<evidence type="ECO:0000256" key="2">
    <source>
        <dbReference type="ARBA" id="ARBA00023157"/>
    </source>
</evidence>
<dbReference type="SMART" id="SM00409">
    <property type="entry name" value="IG"/>
    <property type="match status" value="2"/>
</dbReference>
<evidence type="ECO:0000313" key="6">
    <source>
        <dbReference type="EMBL" id="KAL3860933.1"/>
    </source>
</evidence>
<evidence type="ECO:0000259" key="5">
    <source>
        <dbReference type="PROSITE" id="PS50835"/>
    </source>
</evidence>
<keyword evidence="4" id="KW-0393">Immunoglobulin domain</keyword>
<evidence type="ECO:0000256" key="3">
    <source>
        <dbReference type="ARBA" id="ARBA00023180"/>
    </source>
</evidence>
<dbReference type="Pfam" id="PF13895">
    <property type="entry name" value="Ig_2"/>
    <property type="match status" value="2"/>
</dbReference>
<dbReference type="Gene3D" id="2.60.40.10">
    <property type="entry name" value="Immunoglobulins"/>
    <property type="match status" value="2"/>
</dbReference>
<evidence type="ECO:0000313" key="7">
    <source>
        <dbReference type="Proteomes" id="UP001634394"/>
    </source>
</evidence>
<keyword evidence="7" id="KW-1185">Reference proteome</keyword>
<feature type="domain" description="Ig-like" evidence="5">
    <location>
        <begin position="91"/>
        <end position="174"/>
    </location>
</feature>
<dbReference type="PANTHER" id="PTHR44337">
    <property type="entry name" value="CARCINOEMBRYONIC ANTIGEN-RELATED CELL ADHESION MOLECULE 8"/>
    <property type="match status" value="1"/>
</dbReference>
<dbReference type="AlphaFoldDB" id="A0ABD3VJN9"/>
<keyword evidence="1" id="KW-0732">Signal</keyword>
<protein>
    <recommendedName>
        <fullName evidence="5">Ig-like domain-containing protein</fullName>
    </recommendedName>
</protein>
<dbReference type="EMBL" id="JBJQND010000011">
    <property type="protein sequence ID" value="KAL3860933.1"/>
    <property type="molecule type" value="Genomic_DNA"/>
</dbReference>
<organism evidence="6 7">
    <name type="scientific">Sinanodonta woodiana</name>
    <name type="common">Chinese pond mussel</name>
    <name type="synonym">Anodonta woodiana</name>
    <dbReference type="NCBI Taxonomy" id="1069815"/>
    <lineage>
        <taxon>Eukaryota</taxon>
        <taxon>Metazoa</taxon>
        <taxon>Spiralia</taxon>
        <taxon>Lophotrochozoa</taxon>
        <taxon>Mollusca</taxon>
        <taxon>Bivalvia</taxon>
        <taxon>Autobranchia</taxon>
        <taxon>Heteroconchia</taxon>
        <taxon>Palaeoheterodonta</taxon>
        <taxon>Unionida</taxon>
        <taxon>Unionoidea</taxon>
        <taxon>Unionidae</taxon>
        <taxon>Unioninae</taxon>
        <taxon>Sinanodonta</taxon>
    </lineage>
</organism>
<dbReference type="SUPFAM" id="SSF48726">
    <property type="entry name" value="Immunoglobulin"/>
    <property type="match status" value="2"/>
</dbReference>
<feature type="domain" description="Ig-like" evidence="5">
    <location>
        <begin position="2"/>
        <end position="84"/>
    </location>
</feature>
<dbReference type="InterPro" id="IPR003599">
    <property type="entry name" value="Ig_sub"/>
</dbReference>
<name>A0ABD3VJN9_SINWO</name>
<gene>
    <name evidence="6" type="ORF">ACJMK2_007028</name>
</gene>
<keyword evidence="2" id="KW-1015">Disulfide bond</keyword>
<dbReference type="Proteomes" id="UP001634394">
    <property type="component" value="Unassembled WGS sequence"/>
</dbReference>
<dbReference type="InterPro" id="IPR052598">
    <property type="entry name" value="IgSF_CEA-related"/>
</dbReference>
<evidence type="ECO:0000256" key="1">
    <source>
        <dbReference type="ARBA" id="ARBA00022729"/>
    </source>
</evidence>
<feature type="non-terminal residue" evidence="6">
    <location>
        <position position="1"/>
    </location>
</feature>
<proteinExistence type="predicted"/>
<dbReference type="InterPro" id="IPR013783">
    <property type="entry name" value="Ig-like_fold"/>
</dbReference>
<comment type="caution">
    <text evidence="6">The sequence shown here is derived from an EMBL/GenBank/DDBJ whole genome shotgun (WGS) entry which is preliminary data.</text>
</comment>
<reference evidence="6 7" key="1">
    <citation type="submission" date="2024-11" db="EMBL/GenBank/DDBJ databases">
        <title>Chromosome-level genome assembly of the freshwater bivalve Anodonta woodiana.</title>
        <authorList>
            <person name="Chen X."/>
        </authorList>
    </citation>
    <scope>NUCLEOTIDE SEQUENCE [LARGE SCALE GENOMIC DNA]</scope>
    <source>
        <strain evidence="6">MN2024</strain>
        <tissue evidence="6">Gills</tissue>
    </source>
</reference>
<sequence>GPDNIQVTPSGIQNVIEGGSINLTCTAECNPPCSTYHWRKDSQQTIVGSSQSYWISVVTRNLSGVYMCTVTNTDISRNASAKITVRVIYGPDDVSIILSPNQTFELVEFSPLSVSCSANCFPSCQYRWTGPGNYSYGNTGVLSVPQIQRDQAGVFTCTAMNSEIINKSATANVSITVLCKYTTWLDKYIVLNNNKHIISLFYIHGYTHTTT</sequence>
<keyword evidence="3" id="KW-0325">Glycoprotein</keyword>